<proteinExistence type="inferred from homology"/>
<keyword evidence="6 9" id="KW-0119">Carbohydrate metabolism</keyword>
<evidence type="ECO:0000256" key="3">
    <source>
        <dbReference type="ARBA" id="ARBA00007166"/>
    </source>
</evidence>
<dbReference type="InterPro" id="IPR008928">
    <property type="entry name" value="6-hairpin_glycosidase_sf"/>
</dbReference>
<keyword evidence="8 9" id="KW-0624">Polysaccharide degradation</keyword>
<evidence type="ECO:0000259" key="12">
    <source>
        <dbReference type="Pfam" id="PF16035"/>
    </source>
</evidence>
<feature type="domain" description="Glycoside hydrolase family 9" evidence="11">
    <location>
        <begin position="521"/>
        <end position="825"/>
    </location>
</feature>
<dbReference type="PROSITE" id="PS00592">
    <property type="entry name" value="GH9_2"/>
    <property type="match status" value="1"/>
</dbReference>
<dbReference type="Pfam" id="PF16035">
    <property type="entry name" value="Chalcone_2"/>
    <property type="match status" value="1"/>
</dbReference>
<dbReference type="SUPFAM" id="SSF48208">
    <property type="entry name" value="Six-hairpin glycosidases"/>
    <property type="match status" value="1"/>
</dbReference>
<dbReference type="InterPro" id="IPR001701">
    <property type="entry name" value="Glyco_hydro_9"/>
</dbReference>
<evidence type="ECO:0000256" key="7">
    <source>
        <dbReference type="ARBA" id="ARBA00023295"/>
    </source>
</evidence>
<dbReference type="EMBL" id="JBJXBP010000002">
    <property type="protein sequence ID" value="KAL3844293.1"/>
    <property type="molecule type" value="Genomic_DNA"/>
</dbReference>
<dbReference type="Gene3D" id="3.50.70.10">
    <property type="match status" value="1"/>
</dbReference>
<comment type="caution">
    <text evidence="13">The sequence shown here is derived from an EMBL/GenBank/DDBJ whole genome shotgun (WGS) entry which is preliminary data.</text>
</comment>
<comment type="similarity">
    <text evidence="2 9 10">Belongs to the glycosyl hydrolase 9 (cellulase E) family.</text>
</comment>
<dbReference type="InterPro" id="IPR016088">
    <property type="entry name" value="Chalcone_isomerase_3-sand"/>
</dbReference>
<dbReference type="Pfam" id="PF00759">
    <property type="entry name" value="Glyco_hydro_9"/>
    <property type="match status" value="1"/>
</dbReference>
<dbReference type="GO" id="GO:0030245">
    <property type="term" value="P:cellulose catabolic process"/>
    <property type="evidence" value="ECO:0007669"/>
    <property type="project" value="UniProtKB-KW"/>
</dbReference>
<reference evidence="13 14" key="1">
    <citation type="submission" date="2024-12" db="EMBL/GenBank/DDBJ databases">
        <title>The unique morphological basis and parallel evolutionary history of personate flowers in Penstemon.</title>
        <authorList>
            <person name="Depatie T.H."/>
            <person name="Wessinger C.A."/>
        </authorList>
    </citation>
    <scope>NUCLEOTIDE SEQUENCE [LARGE SCALE GENOMIC DNA]</scope>
    <source>
        <strain evidence="13">WTNN_2</strain>
        <tissue evidence="13">Leaf</tissue>
    </source>
</reference>
<dbReference type="GO" id="GO:0008810">
    <property type="term" value="F:cellulase activity"/>
    <property type="evidence" value="ECO:0007669"/>
    <property type="project" value="UniProtKB-EC"/>
</dbReference>
<accession>A0ABD3U7Y6</accession>
<name>A0ABD3U7Y6_9LAMI</name>
<gene>
    <name evidence="13" type="ORF">ACJIZ3_001696</name>
</gene>
<keyword evidence="7 9" id="KW-0326">Glycosidase</keyword>
<dbReference type="PANTHER" id="PTHR22298">
    <property type="entry name" value="ENDO-1,4-BETA-GLUCANASE"/>
    <property type="match status" value="1"/>
</dbReference>
<protein>
    <recommendedName>
        <fullName evidence="10">Endoglucanase</fullName>
        <ecNumber evidence="10">3.2.1.4</ecNumber>
    </recommendedName>
</protein>
<dbReference type="EC" id="3.2.1.4" evidence="10"/>
<dbReference type="Proteomes" id="UP001634393">
    <property type="component" value="Unassembled WGS sequence"/>
</dbReference>
<evidence type="ECO:0000313" key="13">
    <source>
        <dbReference type="EMBL" id="KAL3844293.1"/>
    </source>
</evidence>
<evidence type="ECO:0000256" key="5">
    <source>
        <dbReference type="ARBA" id="ARBA00023001"/>
    </source>
</evidence>
<evidence type="ECO:0000256" key="2">
    <source>
        <dbReference type="ARBA" id="ARBA00007072"/>
    </source>
</evidence>
<comment type="similarity">
    <text evidence="3">Belongs to the chalcone isomerase family.</text>
</comment>
<keyword evidence="5 10" id="KW-0136">Cellulose degradation</keyword>
<organism evidence="13 14">
    <name type="scientific">Penstemon smallii</name>
    <dbReference type="NCBI Taxonomy" id="265156"/>
    <lineage>
        <taxon>Eukaryota</taxon>
        <taxon>Viridiplantae</taxon>
        <taxon>Streptophyta</taxon>
        <taxon>Embryophyta</taxon>
        <taxon>Tracheophyta</taxon>
        <taxon>Spermatophyta</taxon>
        <taxon>Magnoliopsida</taxon>
        <taxon>eudicotyledons</taxon>
        <taxon>Gunneridae</taxon>
        <taxon>Pentapetalae</taxon>
        <taxon>asterids</taxon>
        <taxon>lamiids</taxon>
        <taxon>Lamiales</taxon>
        <taxon>Plantaginaceae</taxon>
        <taxon>Cheloneae</taxon>
        <taxon>Penstemon</taxon>
    </lineage>
</organism>
<dbReference type="InterPro" id="IPR016087">
    <property type="entry name" value="Chalcone_isomerase"/>
</dbReference>
<feature type="active site" evidence="9">
    <location>
        <position position="752"/>
    </location>
</feature>
<dbReference type="InterPro" id="IPR018221">
    <property type="entry name" value="Glyco_hydro_9_His_AS"/>
</dbReference>
<dbReference type="InterPro" id="IPR036298">
    <property type="entry name" value="Chalcone_isomerase_sf"/>
</dbReference>
<dbReference type="AlphaFoldDB" id="A0ABD3U7Y6"/>
<evidence type="ECO:0000256" key="1">
    <source>
        <dbReference type="ARBA" id="ARBA00000966"/>
    </source>
</evidence>
<evidence type="ECO:0000256" key="6">
    <source>
        <dbReference type="ARBA" id="ARBA00023277"/>
    </source>
</evidence>
<sequence length="835" mass="92815">MDGDPLLPLSLGGNFLSHITSFVDNSRYIYVQEAFNCVSKFAGALVLWLASGSKSNFNRKMPGNRIGSHSNCPIHSTQVKSISSVKGFFWKSKYRRKSSIPLDFSKISSLALNQICKEAERLQSFPLLSLAAALVPPFTKLSSNVLDVPLETSLIEAQRCIDQRPCEVESRGCGPCGELYFQNLDLSRNAVEHRTGIEFPTMLDNSISGESNSSFPPEVLVGTGSRTMTIIRIKSLKVYAFDVHPFDVCEKLGPKYASIPESELNKRQDFYQDLLRKDINMTLRLVVSCNGIKLKTVKDAFEKALRARLARTNPDADFRCLQTFGSMFPEDIPLNVGTTINIHRTADGHLITEIGGSQYGAVQSKDLCRAFFDMYIGDAPVCEQTKEEIGKNVAINYVLEMQFVMMNTPANVCIVSWLILCSCLFSEIHADFDYQDALTKSIIFLEAQRSGKLPKNHRPSWRGDSALQDGKLANVDLVGGYYDAGDNVKYGLPMAFTVTTLSWAAIFYRSELQAAGEIENIDQNTPGTEIAAETSAALTAASIAFRDADHTYSRRLLNRAKSLFSFAKTYKGTYDGECPFYCSYSGFHDELLWAATWLYTATRRSLYLDYILEEAVSSPVSEFSWDLKYAGAQILLTKGQRDLHTYNQQADSFVCSVLPDSPHHQVYISPGGLVHLRDGANSQYVTGTAFLFSVYSDILATHKQKVTCGNKKFDSVRLLDFAKQQMDYLLGKNPNGRSYMVGFGKNPPRQAHHRGASVPKIALAKVISCPMSFVYWYNKNVPNPNELTGAIVGGPDKQDNFEDLRTNSAMTEPTTYTNSLAIGVLAKLAKHHDQS</sequence>
<evidence type="ECO:0000259" key="11">
    <source>
        <dbReference type="Pfam" id="PF00759"/>
    </source>
</evidence>
<dbReference type="Gene3D" id="1.50.10.10">
    <property type="match status" value="2"/>
</dbReference>
<keyword evidence="4 9" id="KW-0378">Hydrolase</keyword>
<evidence type="ECO:0000256" key="10">
    <source>
        <dbReference type="RuleBase" id="RU361166"/>
    </source>
</evidence>
<evidence type="ECO:0000256" key="9">
    <source>
        <dbReference type="PROSITE-ProRule" id="PRU10059"/>
    </source>
</evidence>
<keyword evidence="14" id="KW-1185">Reference proteome</keyword>
<dbReference type="SUPFAM" id="SSF54626">
    <property type="entry name" value="Chalcone isomerase"/>
    <property type="match status" value="1"/>
</dbReference>
<evidence type="ECO:0000256" key="8">
    <source>
        <dbReference type="ARBA" id="ARBA00023326"/>
    </source>
</evidence>
<dbReference type="InterPro" id="IPR012341">
    <property type="entry name" value="6hp_glycosidase-like_sf"/>
</dbReference>
<comment type="catalytic activity">
    <reaction evidence="1 10">
        <text>Endohydrolysis of (1-&gt;4)-beta-D-glucosidic linkages in cellulose, lichenin and cereal beta-D-glucans.</text>
        <dbReference type="EC" id="3.2.1.4"/>
    </reaction>
</comment>
<feature type="domain" description="Chalcone isomerase" evidence="12">
    <location>
        <begin position="265"/>
        <end position="389"/>
    </location>
</feature>
<dbReference type="InterPro" id="IPR016089">
    <property type="entry name" value="Chalcone_isomerase_bundle_sf"/>
</dbReference>
<evidence type="ECO:0000313" key="14">
    <source>
        <dbReference type="Proteomes" id="UP001634393"/>
    </source>
</evidence>
<dbReference type="Gene3D" id="1.10.890.20">
    <property type="match status" value="1"/>
</dbReference>
<evidence type="ECO:0000256" key="4">
    <source>
        <dbReference type="ARBA" id="ARBA00022801"/>
    </source>
</evidence>